<dbReference type="RefSeq" id="XP_045280007.1">
    <property type="nucleotide sequence ID" value="XM_045425777.1"/>
</dbReference>
<name>A0ABX2VST2_AJEDR</name>
<dbReference type="EMBL" id="EQ999974">
    <property type="protein sequence ID" value="OAT00280.1"/>
    <property type="molecule type" value="Genomic_DNA"/>
</dbReference>
<dbReference type="GeneID" id="69031452"/>
<evidence type="ECO:0000313" key="1">
    <source>
        <dbReference type="EMBL" id="OAT00280.1"/>
    </source>
</evidence>
<accession>A0ABX2VST2</accession>
<dbReference type="Proteomes" id="UP000002039">
    <property type="component" value="Unassembled WGS sequence"/>
</dbReference>
<sequence length="96" mass="10456">MLIERESGVATVMKEVEKELNTDKSVSRRNNISLQGTATTTTAARDAEEGEDVAMRAVLLRLIDTAVFTFNLAFLALMEAAARLAAGIMNFTFDSI</sequence>
<evidence type="ECO:0000313" key="2">
    <source>
        <dbReference type="Proteomes" id="UP000002039"/>
    </source>
</evidence>
<keyword evidence="2" id="KW-1185">Reference proteome</keyword>
<organism evidence="1 2">
    <name type="scientific">Ajellomyces dermatitidis (strain ER-3 / ATCC MYA-2586)</name>
    <name type="common">Blastomyces dermatitidis</name>
    <dbReference type="NCBI Taxonomy" id="559297"/>
    <lineage>
        <taxon>Eukaryota</taxon>
        <taxon>Fungi</taxon>
        <taxon>Dikarya</taxon>
        <taxon>Ascomycota</taxon>
        <taxon>Pezizomycotina</taxon>
        <taxon>Eurotiomycetes</taxon>
        <taxon>Eurotiomycetidae</taxon>
        <taxon>Onygenales</taxon>
        <taxon>Ajellomycetaceae</taxon>
        <taxon>Blastomyces</taxon>
    </lineage>
</organism>
<gene>
    <name evidence="1" type="ORF">BDCG_16560</name>
</gene>
<protein>
    <submittedName>
        <fullName evidence="1">Uncharacterized protein</fullName>
    </submittedName>
</protein>
<proteinExistence type="predicted"/>
<reference evidence="2" key="1">
    <citation type="journal article" date="2015" name="PLoS Genet.">
        <title>The dynamic genome and transcriptome of the human fungal pathogen Blastomyces and close relative Emmonsia.</title>
        <authorList>
            <person name="Munoz J.F."/>
            <person name="Gauthier G.M."/>
            <person name="Desjardins C.A."/>
            <person name="Gallo J.E."/>
            <person name="Holder J."/>
            <person name="Sullivan T.D."/>
            <person name="Marty A.J."/>
            <person name="Carmen J.C."/>
            <person name="Chen Z."/>
            <person name="Ding L."/>
            <person name="Gujja S."/>
            <person name="Magrini V."/>
            <person name="Misas E."/>
            <person name="Mitreva M."/>
            <person name="Priest M."/>
            <person name="Saif S."/>
            <person name="Whiston E.A."/>
            <person name="Young S."/>
            <person name="Zeng Q."/>
            <person name="Goldman W.E."/>
            <person name="Mardis E.R."/>
            <person name="Taylor J.W."/>
            <person name="McEwen J.G."/>
            <person name="Clay O.K."/>
            <person name="Klein B.S."/>
            <person name="Cuomo C.A."/>
        </authorList>
    </citation>
    <scope>NUCLEOTIDE SEQUENCE [LARGE SCALE GENOMIC DNA]</scope>
    <source>
        <strain evidence="2">ER-3 / ATCC MYA-2586</strain>
    </source>
</reference>